<sequence length="146" mass="16884">MMNITRSPRIFFLFNKNRWRRKTKGSSMIGESNAELFSTRTSLSTLQGLEVRSASEMLGAIENGSLSRKGHEPINIFSLGIEMWNTMFFQGMTRRTYRPLMSDQSKNRAPTTSGQEEVNLKMFFSFKQLGVEKRIEELMLNGRIRC</sequence>
<dbReference type="EMBL" id="JAPFFI010000003">
    <property type="protein sequence ID" value="KAJ6398795.1"/>
    <property type="molecule type" value="Genomic_DNA"/>
</dbReference>
<reference evidence="1" key="2">
    <citation type="journal article" date="2023" name="Int. J. Mol. Sci.">
        <title>De Novo Assembly and Annotation of 11 Diverse Shrub Willow (Salix) Genomes Reveals Novel Gene Organization in Sex-Linked Regions.</title>
        <authorList>
            <person name="Hyden B."/>
            <person name="Feng K."/>
            <person name="Yates T.B."/>
            <person name="Jawdy S."/>
            <person name="Cereghino C."/>
            <person name="Smart L.B."/>
            <person name="Muchero W."/>
        </authorList>
    </citation>
    <scope>NUCLEOTIDE SEQUENCE</scope>
    <source>
        <tissue evidence="1">Shoot tip</tissue>
    </source>
</reference>
<reference evidence="1" key="1">
    <citation type="submission" date="2022-10" db="EMBL/GenBank/DDBJ databases">
        <authorList>
            <person name="Hyden B.L."/>
            <person name="Feng K."/>
            <person name="Yates T."/>
            <person name="Jawdy S."/>
            <person name="Smart L.B."/>
            <person name="Muchero W."/>
        </authorList>
    </citation>
    <scope>NUCLEOTIDE SEQUENCE</scope>
    <source>
        <tissue evidence="1">Shoot tip</tissue>
    </source>
</reference>
<protein>
    <submittedName>
        <fullName evidence="1">Uncharacterized protein</fullName>
    </submittedName>
</protein>
<organism evidence="1 2">
    <name type="scientific">Salix suchowensis</name>
    <dbReference type="NCBI Taxonomy" id="1278906"/>
    <lineage>
        <taxon>Eukaryota</taxon>
        <taxon>Viridiplantae</taxon>
        <taxon>Streptophyta</taxon>
        <taxon>Embryophyta</taxon>
        <taxon>Tracheophyta</taxon>
        <taxon>Spermatophyta</taxon>
        <taxon>Magnoliopsida</taxon>
        <taxon>eudicotyledons</taxon>
        <taxon>Gunneridae</taxon>
        <taxon>Pentapetalae</taxon>
        <taxon>rosids</taxon>
        <taxon>fabids</taxon>
        <taxon>Malpighiales</taxon>
        <taxon>Salicaceae</taxon>
        <taxon>Saliceae</taxon>
        <taxon>Salix</taxon>
    </lineage>
</organism>
<evidence type="ECO:0000313" key="1">
    <source>
        <dbReference type="EMBL" id="KAJ6398795.1"/>
    </source>
</evidence>
<evidence type="ECO:0000313" key="2">
    <source>
        <dbReference type="Proteomes" id="UP001141253"/>
    </source>
</evidence>
<gene>
    <name evidence="1" type="ORF">OIU77_019544</name>
</gene>
<proteinExistence type="predicted"/>
<comment type="caution">
    <text evidence="1">The sequence shown here is derived from an EMBL/GenBank/DDBJ whole genome shotgun (WGS) entry which is preliminary data.</text>
</comment>
<dbReference type="Proteomes" id="UP001141253">
    <property type="component" value="Chromosome 5"/>
</dbReference>
<accession>A0ABQ9CGJ7</accession>
<keyword evidence="2" id="KW-1185">Reference proteome</keyword>
<name>A0ABQ9CGJ7_9ROSI</name>